<feature type="non-terminal residue" evidence="1">
    <location>
        <position position="218"/>
    </location>
</feature>
<accession>A0ABN8IRU4</accession>
<evidence type="ECO:0000313" key="2">
    <source>
        <dbReference type="Proteomes" id="UP000837857"/>
    </source>
</evidence>
<evidence type="ECO:0000313" key="1">
    <source>
        <dbReference type="EMBL" id="CAH2065206.1"/>
    </source>
</evidence>
<dbReference type="Proteomes" id="UP000837857">
    <property type="component" value="Chromosome 30"/>
</dbReference>
<keyword evidence="2" id="KW-1185">Reference proteome</keyword>
<organism evidence="1 2">
    <name type="scientific">Iphiclides podalirius</name>
    <name type="common">scarce swallowtail</name>
    <dbReference type="NCBI Taxonomy" id="110791"/>
    <lineage>
        <taxon>Eukaryota</taxon>
        <taxon>Metazoa</taxon>
        <taxon>Ecdysozoa</taxon>
        <taxon>Arthropoda</taxon>
        <taxon>Hexapoda</taxon>
        <taxon>Insecta</taxon>
        <taxon>Pterygota</taxon>
        <taxon>Neoptera</taxon>
        <taxon>Endopterygota</taxon>
        <taxon>Lepidoptera</taxon>
        <taxon>Glossata</taxon>
        <taxon>Ditrysia</taxon>
        <taxon>Papilionoidea</taxon>
        <taxon>Papilionidae</taxon>
        <taxon>Papilioninae</taxon>
        <taxon>Iphiclides</taxon>
    </lineage>
</organism>
<name>A0ABN8IRU4_9NEOP</name>
<dbReference type="EMBL" id="OW152842">
    <property type="protein sequence ID" value="CAH2065206.1"/>
    <property type="molecule type" value="Genomic_DNA"/>
</dbReference>
<gene>
    <name evidence="1" type="ORF">IPOD504_LOCUS13085</name>
</gene>
<reference evidence="1" key="1">
    <citation type="submission" date="2022-03" db="EMBL/GenBank/DDBJ databases">
        <authorList>
            <person name="Martin H S."/>
        </authorList>
    </citation>
    <scope>NUCLEOTIDE SEQUENCE</scope>
</reference>
<proteinExistence type="predicted"/>
<sequence length="218" mass="23929">MRRTLGHCGSLPTPGIGGVLQRVVNFCGVKPPRPKLNKTDTNVVGGCIREVLVVVAVLIIRPSDVELDVAEAKLLAAKAEKFGHKNGGRRKVDNAGVVVQTTTAEGAKRLRNGNRIPSNEPTLRVEVSKTKPSHACLRNLDANLEPSGIPMALHDQNFKGSDWTAEKIQNQCRVFKRRGFEGSTTAILEWQVVEETDFIAVNCSNKCQQYCPSRVYIQ</sequence>
<protein>
    <submittedName>
        <fullName evidence="1">Uncharacterized protein</fullName>
    </submittedName>
</protein>